<dbReference type="Gene3D" id="3.90.550.10">
    <property type="entry name" value="Spore Coat Polysaccharide Biosynthesis Protein SpsA, Chain A"/>
    <property type="match status" value="1"/>
</dbReference>
<dbReference type="SUPFAM" id="SSF53448">
    <property type="entry name" value="Nucleotide-diphospho-sugar transferases"/>
    <property type="match status" value="1"/>
</dbReference>
<dbReference type="AlphaFoldDB" id="A0A6J7CYU2"/>
<evidence type="ECO:0000313" key="1">
    <source>
        <dbReference type="EMBL" id="CAB4863196.1"/>
    </source>
</evidence>
<proteinExistence type="predicted"/>
<organism evidence="1">
    <name type="scientific">freshwater metagenome</name>
    <dbReference type="NCBI Taxonomy" id="449393"/>
    <lineage>
        <taxon>unclassified sequences</taxon>
        <taxon>metagenomes</taxon>
        <taxon>ecological metagenomes</taxon>
    </lineage>
</organism>
<sequence length="297" mass="34266">MKFIYPINVICFNRPEYLVQLLKSLKGQSIECPSELLFFWVDGYSGSKDEMLGRPDQTKETALQVQEAFPRSNVMVSGENLGIAKNYWRAELNSFETLGVSSAFFLEEDLVLSPHYFELTMKMDTLFSFDKVISHFSPTGDITHTSSAPKEYFQAFGHNWGYLLRGWHHSERMELLEEYIEIISMKPYYLRDELQSKILEHFYNKGIILAGTSQDAIKDGLRNHFGRVSVTTLDPWASNIGVLGEHSQEESLHHNRMIAEDLRSFPNNFDPMQNVRLALDGKNKTTSQVYQNYLSHI</sequence>
<name>A0A6J7CYU2_9ZZZZ</name>
<reference evidence="1" key="1">
    <citation type="submission" date="2020-05" db="EMBL/GenBank/DDBJ databases">
        <authorList>
            <person name="Chiriac C."/>
            <person name="Salcher M."/>
            <person name="Ghai R."/>
            <person name="Kavagutti S V."/>
        </authorList>
    </citation>
    <scope>NUCLEOTIDE SEQUENCE</scope>
</reference>
<protein>
    <submittedName>
        <fullName evidence="1">Unannotated protein</fullName>
    </submittedName>
</protein>
<dbReference type="InterPro" id="IPR029044">
    <property type="entry name" value="Nucleotide-diphossugar_trans"/>
</dbReference>
<dbReference type="EMBL" id="CAFBLH010000012">
    <property type="protein sequence ID" value="CAB4863196.1"/>
    <property type="molecule type" value="Genomic_DNA"/>
</dbReference>
<accession>A0A6J7CYU2</accession>
<gene>
    <name evidence="1" type="ORF">UFOPK3342_00550</name>
</gene>